<dbReference type="OrthoDB" id="9808891at2"/>
<protein>
    <recommendedName>
        <fullName evidence="10">Peptidyl-prolyl cis-trans isomerase</fullName>
        <ecNumber evidence="10">5.2.1.8</ecNumber>
    </recommendedName>
</protein>
<dbReference type="Pfam" id="PF00254">
    <property type="entry name" value="FKBP_C"/>
    <property type="match status" value="1"/>
</dbReference>
<dbReference type="InterPro" id="IPR001179">
    <property type="entry name" value="PPIase_FKBP_dom"/>
</dbReference>
<dbReference type="SUPFAM" id="SSF54534">
    <property type="entry name" value="FKBP-like"/>
    <property type="match status" value="1"/>
</dbReference>
<dbReference type="EC" id="5.2.1.8" evidence="10"/>
<comment type="function">
    <text evidence="8">Also involved in hydrogenase metallocenter assembly, probably by participating in the nickel insertion step. This function in hydrogenase biosynthesis requires chaperone activity and the presence of the metal-binding domain, but not PPIase activity.</text>
</comment>
<evidence type="ECO:0000256" key="1">
    <source>
        <dbReference type="ARBA" id="ARBA00000971"/>
    </source>
</evidence>
<evidence type="ECO:0000259" key="11">
    <source>
        <dbReference type="PROSITE" id="PS50059"/>
    </source>
</evidence>
<accession>A0A142EK03</accession>
<evidence type="ECO:0000256" key="6">
    <source>
        <dbReference type="ARBA" id="ARBA00023186"/>
    </source>
</evidence>
<reference evidence="12 13" key="2">
    <citation type="journal article" date="2016" name="Genome Announc.">
        <title>Complete Genome Sequence of Algoriphagus sp. Strain M8-2, Isolated from a Brackish Lake.</title>
        <authorList>
            <person name="Muraguchi Y."/>
            <person name="Kushimoto K."/>
            <person name="Ohtsubo Y."/>
            <person name="Suzuki T."/>
            <person name="Dohra H."/>
            <person name="Kimbara K."/>
            <person name="Shintani M."/>
        </authorList>
    </citation>
    <scope>NUCLEOTIDE SEQUENCE [LARGE SCALE GENOMIC DNA]</scope>
    <source>
        <strain evidence="12 13">M8-2</strain>
    </source>
</reference>
<evidence type="ECO:0000313" key="12">
    <source>
        <dbReference type="EMBL" id="AMQ55458.1"/>
    </source>
</evidence>
<dbReference type="GO" id="GO:0042026">
    <property type="term" value="P:protein refolding"/>
    <property type="evidence" value="ECO:0007669"/>
    <property type="project" value="UniProtKB-ARBA"/>
</dbReference>
<keyword evidence="6" id="KW-0143">Chaperone</keyword>
<sequence length="171" mass="19302">MKAEKDKVVAVAYTLKVDDGESGQELFEVVSEENPFYFLFGYQNVLPKFEEAIAGKSAGESFSVFIDFENGYGDYDENKKVIIPKANFKEDGKKNRDLLKIGNVIPMQDDKGNQMRGEVLKVDYLGVHMDFNPPLAGFDLFFEGKVILVREAEQVELEHGHAHGPEGHHHH</sequence>
<comment type="catalytic activity">
    <reaction evidence="1 9 10">
        <text>[protein]-peptidylproline (omega=180) = [protein]-peptidylproline (omega=0)</text>
        <dbReference type="Rhea" id="RHEA:16237"/>
        <dbReference type="Rhea" id="RHEA-COMP:10747"/>
        <dbReference type="Rhea" id="RHEA-COMP:10748"/>
        <dbReference type="ChEBI" id="CHEBI:83833"/>
        <dbReference type="ChEBI" id="CHEBI:83834"/>
        <dbReference type="EC" id="5.2.1.8"/>
    </reaction>
</comment>
<organism evidence="12 13">
    <name type="scientific">Algoriphagus sanaruensis</name>
    <dbReference type="NCBI Taxonomy" id="1727163"/>
    <lineage>
        <taxon>Bacteria</taxon>
        <taxon>Pseudomonadati</taxon>
        <taxon>Bacteroidota</taxon>
        <taxon>Cytophagia</taxon>
        <taxon>Cytophagales</taxon>
        <taxon>Cyclobacteriaceae</taxon>
        <taxon>Algoriphagus</taxon>
    </lineage>
</organism>
<evidence type="ECO:0000256" key="5">
    <source>
        <dbReference type="ARBA" id="ARBA00023110"/>
    </source>
</evidence>
<dbReference type="AlphaFoldDB" id="A0A142EK03"/>
<gene>
    <name evidence="12" type="ORF">AO498_03535</name>
</gene>
<proteinExistence type="inferred from homology"/>
<keyword evidence="4" id="KW-0963">Cytoplasm</keyword>
<evidence type="ECO:0000313" key="13">
    <source>
        <dbReference type="Proteomes" id="UP000073816"/>
    </source>
</evidence>
<dbReference type="PATRIC" id="fig|1727163.4.peg.733"/>
<keyword evidence="5 9" id="KW-0697">Rotamase</keyword>
<dbReference type="PROSITE" id="PS50059">
    <property type="entry name" value="FKBP_PPIASE"/>
    <property type="match status" value="1"/>
</dbReference>
<dbReference type="STRING" id="1727163.AO498_03535"/>
<feature type="domain" description="PPIase FKBP-type" evidence="11">
    <location>
        <begin position="6"/>
        <end position="88"/>
    </location>
</feature>
<evidence type="ECO:0000256" key="3">
    <source>
        <dbReference type="ARBA" id="ARBA00006577"/>
    </source>
</evidence>
<evidence type="ECO:0000256" key="7">
    <source>
        <dbReference type="ARBA" id="ARBA00023235"/>
    </source>
</evidence>
<dbReference type="RefSeq" id="WP_067543823.1">
    <property type="nucleotide sequence ID" value="NZ_CP012836.1"/>
</dbReference>
<comment type="similarity">
    <text evidence="3 10">Belongs to the FKBP-type PPIase family.</text>
</comment>
<evidence type="ECO:0000256" key="4">
    <source>
        <dbReference type="ARBA" id="ARBA00022490"/>
    </source>
</evidence>
<dbReference type="EMBL" id="CP012836">
    <property type="protein sequence ID" value="AMQ55458.1"/>
    <property type="molecule type" value="Genomic_DNA"/>
</dbReference>
<dbReference type="Proteomes" id="UP000073816">
    <property type="component" value="Chromosome"/>
</dbReference>
<name>A0A142EK03_9BACT</name>
<dbReference type="GO" id="GO:0005737">
    <property type="term" value="C:cytoplasm"/>
    <property type="evidence" value="ECO:0007669"/>
    <property type="project" value="UniProtKB-SubCell"/>
</dbReference>
<dbReference type="GO" id="GO:0003755">
    <property type="term" value="F:peptidyl-prolyl cis-trans isomerase activity"/>
    <property type="evidence" value="ECO:0007669"/>
    <property type="project" value="UniProtKB-UniRule"/>
</dbReference>
<dbReference type="KEGG" id="alm:AO498_03535"/>
<dbReference type="PANTHER" id="PTHR47861:SF3">
    <property type="entry name" value="FKBP-TYPE PEPTIDYL-PROLYL CIS-TRANS ISOMERASE SLYD"/>
    <property type="match status" value="1"/>
</dbReference>
<reference evidence="13" key="1">
    <citation type="submission" date="2015-09" db="EMBL/GenBank/DDBJ databases">
        <title>Complete sequence of Algoriphagus sp. M8-2.</title>
        <authorList>
            <person name="Shintani M."/>
        </authorList>
    </citation>
    <scope>NUCLEOTIDE SEQUENCE [LARGE SCALE GENOMIC DNA]</scope>
    <source>
        <strain evidence="13">M8-2</strain>
    </source>
</reference>
<dbReference type="Gene3D" id="3.10.50.40">
    <property type="match status" value="1"/>
</dbReference>
<evidence type="ECO:0000256" key="10">
    <source>
        <dbReference type="RuleBase" id="RU003915"/>
    </source>
</evidence>
<evidence type="ECO:0000256" key="8">
    <source>
        <dbReference type="ARBA" id="ARBA00037071"/>
    </source>
</evidence>
<keyword evidence="7 9" id="KW-0413">Isomerase</keyword>
<dbReference type="InterPro" id="IPR046357">
    <property type="entry name" value="PPIase_dom_sf"/>
</dbReference>
<keyword evidence="13" id="KW-1185">Reference proteome</keyword>
<dbReference type="PANTHER" id="PTHR47861">
    <property type="entry name" value="FKBP-TYPE PEPTIDYL-PROLYL CIS-TRANS ISOMERASE SLYD"/>
    <property type="match status" value="1"/>
</dbReference>
<evidence type="ECO:0000256" key="2">
    <source>
        <dbReference type="ARBA" id="ARBA00004496"/>
    </source>
</evidence>
<evidence type="ECO:0000256" key="9">
    <source>
        <dbReference type="PROSITE-ProRule" id="PRU00277"/>
    </source>
</evidence>
<comment type="subcellular location">
    <subcellularLocation>
        <location evidence="2">Cytoplasm</location>
    </subcellularLocation>
</comment>